<dbReference type="PANTHER" id="PTHR46542:SF1">
    <property type="entry name" value="X-BOX BINDING PROTEIN 1"/>
    <property type="match status" value="1"/>
</dbReference>
<dbReference type="SUPFAM" id="SSF57959">
    <property type="entry name" value="Leucine zipper domain"/>
    <property type="match status" value="1"/>
</dbReference>
<keyword evidence="3" id="KW-0238">DNA-binding</keyword>
<protein>
    <recommendedName>
        <fullName evidence="6">X-box-binding protein 1</fullName>
    </recommendedName>
</protein>
<feature type="region of interest" description="Disordered" evidence="7">
    <location>
        <begin position="1"/>
        <end position="71"/>
    </location>
</feature>
<gene>
    <name evidence="9" type="ORF">QCA50_003978</name>
</gene>
<dbReference type="CDD" id="cd14812">
    <property type="entry name" value="bZIP_u3"/>
    <property type="match status" value="1"/>
</dbReference>
<dbReference type="PROSITE" id="PS00036">
    <property type="entry name" value="BZIP_BASIC"/>
    <property type="match status" value="1"/>
</dbReference>
<evidence type="ECO:0000313" key="10">
    <source>
        <dbReference type="Proteomes" id="UP001385951"/>
    </source>
</evidence>
<evidence type="ECO:0000313" key="9">
    <source>
        <dbReference type="EMBL" id="KAK7692353.1"/>
    </source>
</evidence>
<evidence type="ECO:0000259" key="8">
    <source>
        <dbReference type="PROSITE" id="PS50217"/>
    </source>
</evidence>
<dbReference type="GO" id="GO:0000977">
    <property type="term" value="F:RNA polymerase II transcription regulatory region sequence-specific DNA binding"/>
    <property type="evidence" value="ECO:0007669"/>
    <property type="project" value="TreeGrafter"/>
</dbReference>
<keyword evidence="2" id="KW-0805">Transcription regulation</keyword>
<name>A0AAW0GFN0_9APHY</name>
<feature type="region of interest" description="Disordered" evidence="7">
    <location>
        <begin position="150"/>
        <end position="206"/>
    </location>
</feature>
<keyword evidence="10" id="KW-1185">Reference proteome</keyword>
<dbReference type="Proteomes" id="UP001385951">
    <property type="component" value="Unassembled WGS sequence"/>
</dbReference>
<feature type="compositionally biased region" description="Low complexity" evidence="7">
    <location>
        <begin position="240"/>
        <end position="251"/>
    </location>
</feature>
<feature type="region of interest" description="Disordered" evidence="7">
    <location>
        <begin position="83"/>
        <end position="125"/>
    </location>
</feature>
<keyword evidence="1" id="KW-0832">Ubl conjugation</keyword>
<dbReference type="GO" id="GO:0000981">
    <property type="term" value="F:DNA-binding transcription factor activity, RNA polymerase II-specific"/>
    <property type="evidence" value="ECO:0007669"/>
    <property type="project" value="TreeGrafter"/>
</dbReference>
<feature type="compositionally biased region" description="Polar residues" evidence="7">
    <location>
        <begin position="253"/>
        <end position="271"/>
    </location>
</feature>
<feature type="region of interest" description="Disordered" evidence="7">
    <location>
        <begin position="239"/>
        <end position="272"/>
    </location>
</feature>
<dbReference type="PROSITE" id="PS50217">
    <property type="entry name" value="BZIP"/>
    <property type="match status" value="1"/>
</dbReference>
<evidence type="ECO:0000256" key="7">
    <source>
        <dbReference type="SAM" id="MobiDB-lite"/>
    </source>
</evidence>
<evidence type="ECO:0000256" key="4">
    <source>
        <dbReference type="ARBA" id="ARBA00023163"/>
    </source>
</evidence>
<feature type="domain" description="BZIP" evidence="8">
    <location>
        <begin position="49"/>
        <end position="92"/>
    </location>
</feature>
<dbReference type="InterPro" id="IPR004827">
    <property type="entry name" value="bZIP"/>
</dbReference>
<dbReference type="PANTHER" id="PTHR46542">
    <property type="entry name" value="X-BOX BINDING PROTEIN 1"/>
    <property type="match status" value="1"/>
</dbReference>
<evidence type="ECO:0000256" key="6">
    <source>
        <dbReference type="ARBA" id="ARBA00040165"/>
    </source>
</evidence>
<evidence type="ECO:0000256" key="3">
    <source>
        <dbReference type="ARBA" id="ARBA00023125"/>
    </source>
</evidence>
<dbReference type="SMART" id="SM00338">
    <property type="entry name" value="BRLZ"/>
    <property type="match status" value="1"/>
</dbReference>
<feature type="compositionally biased region" description="Polar residues" evidence="7">
    <location>
        <begin position="154"/>
        <end position="175"/>
    </location>
</feature>
<evidence type="ECO:0000256" key="1">
    <source>
        <dbReference type="ARBA" id="ARBA00022843"/>
    </source>
</evidence>
<feature type="compositionally biased region" description="Low complexity" evidence="7">
    <location>
        <begin position="178"/>
        <end position="198"/>
    </location>
</feature>
<dbReference type="Pfam" id="PF00170">
    <property type="entry name" value="bZIP_1"/>
    <property type="match status" value="1"/>
</dbReference>
<evidence type="ECO:0000256" key="2">
    <source>
        <dbReference type="ARBA" id="ARBA00023015"/>
    </source>
</evidence>
<dbReference type="GO" id="GO:0005634">
    <property type="term" value="C:nucleus"/>
    <property type="evidence" value="ECO:0007669"/>
    <property type="project" value="TreeGrafter"/>
</dbReference>
<accession>A0AAW0GFN0</accession>
<proteinExistence type="predicted"/>
<sequence length="319" mass="35536">MKRSADATFDIPEASSSSITLSEAHSPAESAFSDVPPPRKRARSDLTTEERKEARAHRNRIAAQNSRDRRKAQFTFLERRVSELEEENRQLKANTGLTQLHNTSSSSTSDEPSEREKARERENEELRERIKTLENGWDAVVKALAASGLPLQIPTPSAPNTESSSLSSNTPNTFPVMTLPSPTFPLTPVSSTSTSSPNSERDFDEFESTRHLARVATTDAPPLSSVPLPRVVSQRTNFNSSSSPLLPLIPSHHPTSTSLPQQSLKARQSLHQPMKLSCKTSSVRYLRRVPTSRRRLCLLLLPPAKSPPNRPSRTPRWHR</sequence>
<dbReference type="EMBL" id="JASBNA010000004">
    <property type="protein sequence ID" value="KAK7692353.1"/>
    <property type="molecule type" value="Genomic_DNA"/>
</dbReference>
<comment type="caution">
    <text evidence="9">The sequence shown here is derived from an EMBL/GenBank/DDBJ whole genome shotgun (WGS) entry which is preliminary data.</text>
</comment>
<dbReference type="InterPro" id="IPR052470">
    <property type="entry name" value="ER_Stress-Reg_TF"/>
</dbReference>
<feature type="compositionally biased region" description="Polar residues" evidence="7">
    <location>
        <begin position="91"/>
        <end position="102"/>
    </location>
</feature>
<dbReference type="Gene3D" id="1.20.5.170">
    <property type="match status" value="1"/>
</dbReference>
<evidence type="ECO:0000256" key="5">
    <source>
        <dbReference type="ARBA" id="ARBA00023242"/>
    </source>
</evidence>
<keyword evidence="4" id="KW-0804">Transcription</keyword>
<reference evidence="9 10" key="1">
    <citation type="submission" date="2022-09" db="EMBL/GenBank/DDBJ databases">
        <authorList>
            <person name="Palmer J.M."/>
        </authorList>
    </citation>
    <scope>NUCLEOTIDE SEQUENCE [LARGE SCALE GENOMIC DNA]</scope>
    <source>
        <strain evidence="9 10">DSM 7382</strain>
    </source>
</reference>
<organism evidence="9 10">
    <name type="scientific">Cerrena zonata</name>
    <dbReference type="NCBI Taxonomy" id="2478898"/>
    <lineage>
        <taxon>Eukaryota</taxon>
        <taxon>Fungi</taxon>
        <taxon>Dikarya</taxon>
        <taxon>Basidiomycota</taxon>
        <taxon>Agaricomycotina</taxon>
        <taxon>Agaricomycetes</taxon>
        <taxon>Polyporales</taxon>
        <taxon>Cerrenaceae</taxon>
        <taxon>Cerrena</taxon>
    </lineage>
</organism>
<feature type="compositionally biased region" description="Basic and acidic residues" evidence="7">
    <location>
        <begin position="112"/>
        <end position="125"/>
    </location>
</feature>
<feature type="compositionally biased region" description="Basic and acidic residues" evidence="7">
    <location>
        <begin position="43"/>
        <end position="53"/>
    </location>
</feature>
<feature type="compositionally biased region" description="Polar residues" evidence="7">
    <location>
        <begin position="14"/>
        <end position="23"/>
    </location>
</feature>
<keyword evidence="5" id="KW-0539">Nucleus</keyword>
<dbReference type="AlphaFoldDB" id="A0AAW0GFN0"/>
<dbReference type="InterPro" id="IPR046347">
    <property type="entry name" value="bZIP_sf"/>
</dbReference>